<accession>A0A1I4GVZ8</accession>
<sequence length="236" mass="26466">MLLFIRVNLSKTKLAKEEALLSIKNIFNQDKVLPLLAYNLLRWTNISLRLQVEGWEKVNDDLKAGHSLVFSIWHGKLWLPAYFLRAREIYALASLSQDGSYIADVLERLGWRTVRGSSSRGASRSLLSLYRKLKHGASAAITPDGPTGPIYQVKGGIIFLQEKADALIVPVGADASWKKNFSSWDNFMLPLPFSRAALVFGAPFSCPEAMEMEARQELLQSKMKEVNDRAAQLISQ</sequence>
<dbReference type="STRING" id="29563.SAMN02983006_00880"/>
<feature type="coiled-coil region" evidence="1">
    <location>
        <begin position="209"/>
        <end position="236"/>
    </location>
</feature>
<evidence type="ECO:0000313" key="3">
    <source>
        <dbReference type="EMBL" id="SFL33633.1"/>
    </source>
</evidence>
<organism evidence="3 4">
    <name type="scientific">Halanaerobium salsuginis</name>
    <dbReference type="NCBI Taxonomy" id="29563"/>
    <lineage>
        <taxon>Bacteria</taxon>
        <taxon>Bacillati</taxon>
        <taxon>Bacillota</taxon>
        <taxon>Clostridia</taxon>
        <taxon>Halanaerobiales</taxon>
        <taxon>Halanaerobiaceae</taxon>
        <taxon>Halanaerobium</taxon>
    </lineage>
</organism>
<dbReference type="OrthoDB" id="9810508at2"/>
<evidence type="ECO:0000259" key="2">
    <source>
        <dbReference type="Pfam" id="PF04028"/>
    </source>
</evidence>
<evidence type="ECO:0000313" key="4">
    <source>
        <dbReference type="Proteomes" id="UP000199006"/>
    </source>
</evidence>
<evidence type="ECO:0000256" key="1">
    <source>
        <dbReference type="SAM" id="Coils"/>
    </source>
</evidence>
<proteinExistence type="predicted"/>
<dbReference type="AlphaFoldDB" id="A0A1I4GVZ8"/>
<keyword evidence="4" id="KW-1185">Reference proteome</keyword>
<name>A0A1I4GVZ8_9FIRM</name>
<dbReference type="Pfam" id="PF04028">
    <property type="entry name" value="DUF374"/>
    <property type="match status" value="1"/>
</dbReference>
<feature type="domain" description="DUF374" evidence="2">
    <location>
        <begin position="82"/>
        <end position="149"/>
    </location>
</feature>
<reference evidence="3 4" key="1">
    <citation type="submission" date="2016-10" db="EMBL/GenBank/DDBJ databases">
        <authorList>
            <person name="de Groot N.N."/>
        </authorList>
    </citation>
    <scope>NUCLEOTIDE SEQUENCE [LARGE SCALE GENOMIC DNA]</scope>
    <source>
        <strain evidence="3 4">ATCC 51327</strain>
    </source>
</reference>
<dbReference type="EMBL" id="FOTI01000008">
    <property type="protein sequence ID" value="SFL33633.1"/>
    <property type="molecule type" value="Genomic_DNA"/>
</dbReference>
<protein>
    <recommendedName>
        <fullName evidence="2">DUF374 domain-containing protein</fullName>
    </recommendedName>
</protein>
<dbReference type="InterPro" id="IPR007172">
    <property type="entry name" value="DUF374"/>
</dbReference>
<keyword evidence="1" id="KW-0175">Coiled coil</keyword>
<gene>
    <name evidence="3" type="ORF">SAMN02983006_00880</name>
</gene>
<dbReference type="Proteomes" id="UP000199006">
    <property type="component" value="Unassembled WGS sequence"/>
</dbReference>